<reference evidence="1" key="1">
    <citation type="journal article" date="2020" name="Nature">
        <title>Giant virus diversity and host interactions through global metagenomics.</title>
        <authorList>
            <person name="Schulz F."/>
            <person name="Roux S."/>
            <person name="Paez-Espino D."/>
            <person name="Jungbluth S."/>
            <person name="Walsh D.A."/>
            <person name="Denef V.J."/>
            <person name="McMahon K.D."/>
            <person name="Konstantinidis K.T."/>
            <person name="Eloe-Fadrosh E.A."/>
            <person name="Kyrpides N.C."/>
            <person name="Woyke T."/>
        </authorList>
    </citation>
    <scope>NUCLEOTIDE SEQUENCE</scope>
    <source>
        <strain evidence="1">GVMAG-M-3300025860-20</strain>
    </source>
</reference>
<dbReference type="AlphaFoldDB" id="A0A6C0J841"/>
<evidence type="ECO:0000313" key="1">
    <source>
        <dbReference type="EMBL" id="QHU00921.1"/>
    </source>
</evidence>
<name>A0A6C0J841_9ZZZZ</name>
<organism evidence="1">
    <name type="scientific">viral metagenome</name>
    <dbReference type="NCBI Taxonomy" id="1070528"/>
    <lineage>
        <taxon>unclassified sequences</taxon>
        <taxon>metagenomes</taxon>
        <taxon>organismal metagenomes</taxon>
    </lineage>
</organism>
<sequence length="145" mass="16714">MFISLETRNVEGVVYWSVKPHEDAESTDLNKLLKSNGITEPDFGDSNITVRFRNKDRVILCTMIFTVDIDTKNENITFSGIDTFKGKYNQVIHDFGNKYKKFAEDNNCIVSFIKKYTVKQLCLDKQSVLDNSSDSEEEDFISLFD</sequence>
<proteinExistence type="predicted"/>
<dbReference type="EMBL" id="MN740331">
    <property type="protein sequence ID" value="QHU00921.1"/>
    <property type="molecule type" value="Genomic_DNA"/>
</dbReference>
<protein>
    <submittedName>
        <fullName evidence="1">Uncharacterized protein</fullName>
    </submittedName>
</protein>
<accession>A0A6C0J841</accession>